<evidence type="ECO:0000256" key="1">
    <source>
        <dbReference type="SAM" id="Phobius"/>
    </source>
</evidence>
<reference evidence="2 3" key="1">
    <citation type="submission" date="2021-07" db="EMBL/GenBank/DDBJ databases">
        <title>complete genome sequencing of Tessaracoccus sp.J1M15.</title>
        <authorList>
            <person name="Bae J.-W."/>
            <person name="Kim D.-y."/>
        </authorList>
    </citation>
    <scope>NUCLEOTIDE SEQUENCE [LARGE SCALE GENOMIC DNA]</scope>
    <source>
        <strain evidence="2 3">J1M15</strain>
    </source>
</reference>
<protein>
    <submittedName>
        <fullName evidence="2">Uncharacterized protein</fullName>
    </submittedName>
</protein>
<keyword evidence="1" id="KW-0472">Membrane</keyword>
<gene>
    <name evidence="2" type="ORF">KDB89_09405</name>
</gene>
<keyword evidence="1" id="KW-1133">Transmembrane helix</keyword>
<accession>A0ABX8SGL7</accession>
<keyword evidence="1" id="KW-0812">Transmembrane</keyword>
<evidence type="ECO:0000313" key="3">
    <source>
        <dbReference type="Proteomes" id="UP000824504"/>
    </source>
</evidence>
<dbReference type="Proteomes" id="UP000824504">
    <property type="component" value="Chromosome"/>
</dbReference>
<feature type="transmembrane region" description="Helical" evidence="1">
    <location>
        <begin position="9"/>
        <end position="29"/>
    </location>
</feature>
<organism evidence="2 3">
    <name type="scientific">Tessaracoccus palaemonis</name>
    <dbReference type="NCBI Taxonomy" id="2829499"/>
    <lineage>
        <taxon>Bacteria</taxon>
        <taxon>Bacillati</taxon>
        <taxon>Actinomycetota</taxon>
        <taxon>Actinomycetes</taxon>
        <taxon>Propionibacteriales</taxon>
        <taxon>Propionibacteriaceae</taxon>
        <taxon>Tessaracoccus</taxon>
    </lineage>
</organism>
<keyword evidence="3" id="KW-1185">Reference proteome</keyword>
<dbReference type="EMBL" id="CP079216">
    <property type="protein sequence ID" value="QXT61999.1"/>
    <property type="molecule type" value="Genomic_DNA"/>
</dbReference>
<name>A0ABX8SGL7_9ACTN</name>
<proteinExistence type="predicted"/>
<sequence>MTQPRLSRVSIAAIVVAVAVLLAAGFFVYQRLAPAAVPSVGECITITGEDELDHEVVDCDDASTYSYLVAEVHDGSADCAEGISYELQSTRGDTTTTDKTACLVPQFAEGSCYTIVDDSLSLYAVTTDCAAADFVVDSVVNNNNGSCVSPAEPWNLTSPARTYCIRLVT</sequence>
<evidence type="ECO:0000313" key="2">
    <source>
        <dbReference type="EMBL" id="QXT61999.1"/>
    </source>
</evidence>
<dbReference type="RefSeq" id="WP_219080473.1">
    <property type="nucleotide sequence ID" value="NZ_CP079216.1"/>
</dbReference>